<dbReference type="EMBL" id="KN834770">
    <property type="protein sequence ID" value="KIK61610.1"/>
    <property type="molecule type" value="Genomic_DNA"/>
</dbReference>
<feature type="binding site" evidence="10">
    <location>
        <position position="252"/>
    </location>
    <ligand>
        <name>substrate</name>
    </ligand>
</feature>
<keyword evidence="7" id="KW-0234">DNA repair</keyword>
<feature type="compositionally biased region" description="Acidic residues" evidence="11">
    <location>
        <begin position="103"/>
        <end position="118"/>
    </location>
</feature>
<sequence length="621" mass="70095">MGHGKDDDMARAIALSLQDSRISSERDDGETLFQDQLRQAIEASRVGAESQVESTSKVSDPNPPPVHQSTATSSSFLSERAQLEKERLERQKRYRQAMGLPTNDDESQTESEDEEDAEVPSAKKQRRLSSSKSTSNHQTSVPGVKSESIQDPFFWDGEWRPTATRGVEPRKDGKPTFRLSEILGNKQEISFAILSTFAEQNSWIYSFFESSVPVILVAPPPEDGRAGVKNIFPNWVRTSPRLPKGIGCMHMKFMLLFYKTGRLRIVVSTANLIEFDWRDIENAVWLQDIQPLARKAAFDESQTESFQYVLKRVLDGVNVKPALNIMLMQGHANLPIQSTEDLCAVFDWSRVKVHLIPSFAGTIEGWSKVLQTGHTRLMKAVRTMGMRAGNGKNLELEYQGSSLGQYTTQWMNEFYHSARGESAEDWLDKPKSRRAKLPYPPNLRVVFPSFATVRRSQYGEAGASNIFCTRRQWEAQNFPRHMFYDSNSKAGSTLMHTKMMVCTVSSKNSSNGSHGKTREVINVDTDSEDCDSSDEEEIEAVDTDAGWAYLGSHNFTPSAWGYLSGSAFNPIMNTRNYELGIVFPLKSIAEVDKTACFERPPRRYGPKDLPWFREESVYAVH</sequence>
<accession>A0A0D0BD60</accession>
<keyword evidence="5" id="KW-0378">Hydrolase</keyword>
<evidence type="ECO:0000256" key="10">
    <source>
        <dbReference type="PIRSR" id="PIRSR610347-2"/>
    </source>
</evidence>
<evidence type="ECO:0000256" key="2">
    <source>
        <dbReference type="ARBA" id="ARBA00010205"/>
    </source>
</evidence>
<dbReference type="GO" id="GO:0006281">
    <property type="term" value="P:DNA repair"/>
    <property type="evidence" value="ECO:0007669"/>
    <property type="project" value="UniProtKB-KW"/>
</dbReference>
<evidence type="ECO:0000256" key="3">
    <source>
        <dbReference type="ARBA" id="ARBA00022722"/>
    </source>
</evidence>
<gene>
    <name evidence="12" type="ORF">GYMLUDRAFT_42622</name>
</gene>
<keyword evidence="3" id="KW-0540">Nuclease</keyword>
<dbReference type="Gene3D" id="3.30.870.10">
    <property type="entry name" value="Endonuclease Chain A"/>
    <property type="match status" value="2"/>
</dbReference>
<reference evidence="12 13" key="1">
    <citation type="submission" date="2014-04" db="EMBL/GenBank/DDBJ databases">
        <title>Evolutionary Origins and Diversification of the Mycorrhizal Mutualists.</title>
        <authorList>
            <consortium name="DOE Joint Genome Institute"/>
            <consortium name="Mycorrhizal Genomics Consortium"/>
            <person name="Kohler A."/>
            <person name="Kuo A."/>
            <person name="Nagy L.G."/>
            <person name="Floudas D."/>
            <person name="Copeland A."/>
            <person name="Barry K.W."/>
            <person name="Cichocki N."/>
            <person name="Veneault-Fourrey C."/>
            <person name="LaButti K."/>
            <person name="Lindquist E.A."/>
            <person name="Lipzen A."/>
            <person name="Lundell T."/>
            <person name="Morin E."/>
            <person name="Murat C."/>
            <person name="Riley R."/>
            <person name="Ohm R."/>
            <person name="Sun H."/>
            <person name="Tunlid A."/>
            <person name="Henrissat B."/>
            <person name="Grigoriev I.V."/>
            <person name="Hibbett D.S."/>
            <person name="Martin F."/>
        </authorList>
    </citation>
    <scope>NUCLEOTIDE SEQUENCE [LARGE SCALE GENOMIC DNA]</scope>
    <source>
        <strain evidence="12 13">FD-317 M1</strain>
    </source>
</reference>
<evidence type="ECO:0000256" key="9">
    <source>
        <dbReference type="PIRSR" id="PIRSR610347-1"/>
    </source>
</evidence>
<evidence type="ECO:0000256" key="5">
    <source>
        <dbReference type="ARBA" id="ARBA00022801"/>
    </source>
</evidence>
<dbReference type="Proteomes" id="UP000053593">
    <property type="component" value="Unassembled WGS sequence"/>
</dbReference>
<comment type="similarity">
    <text evidence="2">Belongs to the tyrosyl-DNA phosphodiesterase family.</text>
</comment>
<feature type="compositionally biased region" description="Polar residues" evidence="11">
    <location>
        <begin position="67"/>
        <end position="77"/>
    </location>
</feature>
<dbReference type="CDD" id="cd09122">
    <property type="entry name" value="PLDc_Tdp1_1"/>
    <property type="match status" value="1"/>
</dbReference>
<feature type="region of interest" description="Disordered" evidence="11">
    <location>
        <begin position="44"/>
        <end position="175"/>
    </location>
</feature>
<dbReference type="GO" id="GO:0003690">
    <property type="term" value="F:double-stranded DNA binding"/>
    <property type="evidence" value="ECO:0007669"/>
    <property type="project" value="TreeGrafter"/>
</dbReference>
<dbReference type="SUPFAM" id="SSF56024">
    <property type="entry name" value="Phospholipase D/nuclease"/>
    <property type="match status" value="2"/>
</dbReference>
<dbReference type="PANTHER" id="PTHR12415">
    <property type="entry name" value="TYROSYL-DNA PHOSPHODIESTERASE 1"/>
    <property type="match status" value="1"/>
</dbReference>
<keyword evidence="4" id="KW-0227">DNA damage</keyword>
<organism evidence="12 13">
    <name type="scientific">Collybiopsis luxurians FD-317 M1</name>
    <dbReference type="NCBI Taxonomy" id="944289"/>
    <lineage>
        <taxon>Eukaryota</taxon>
        <taxon>Fungi</taxon>
        <taxon>Dikarya</taxon>
        <taxon>Basidiomycota</taxon>
        <taxon>Agaricomycotina</taxon>
        <taxon>Agaricomycetes</taxon>
        <taxon>Agaricomycetidae</taxon>
        <taxon>Agaricales</taxon>
        <taxon>Marasmiineae</taxon>
        <taxon>Omphalotaceae</taxon>
        <taxon>Collybiopsis</taxon>
        <taxon>Collybiopsis luxurians</taxon>
    </lineage>
</organism>
<feature type="active site" description="Proton donor/acceptor" evidence="9">
    <location>
        <position position="496"/>
    </location>
</feature>
<dbReference type="PANTHER" id="PTHR12415:SF0">
    <property type="entry name" value="TYROSYL-DNA PHOSPHODIESTERASE 1"/>
    <property type="match status" value="1"/>
</dbReference>
<feature type="active site" description="Nucleophile" evidence="9">
    <location>
        <position position="250"/>
    </location>
</feature>
<dbReference type="CDD" id="cd09123">
    <property type="entry name" value="PLDc_Tdp1_2"/>
    <property type="match status" value="1"/>
</dbReference>
<comment type="subcellular location">
    <subcellularLocation>
        <location evidence="1">Nucleus</location>
    </subcellularLocation>
</comment>
<evidence type="ECO:0000313" key="13">
    <source>
        <dbReference type="Proteomes" id="UP000053593"/>
    </source>
</evidence>
<dbReference type="GO" id="GO:0003697">
    <property type="term" value="F:single-stranded DNA binding"/>
    <property type="evidence" value="ECO:0007669"/>
    <property type="project" value="TreeGrafter"/>
</dbReference>
<dbReference type="HOGENOM" id="CLU_007773_3_0_1"/>
<keyword evidence="6" id="KW-0269">Exonuclease</keyword>
<dbReference type="GO" id="GO:0004527">
    <property type="term" value="F:exonuclease activity"/>
    <property type="evidence" value="ECO:0007669"/>
    <property type="project" value="UniProtKB-KW"/>
</dbReference>
<feature type="compositionally biased region" description="Low complexity" evidence="11">
    <location>
        <begin position="130"/>
        <end position="140"/>
    </location>
</feature>
<dbReference type="InterPro" id="IPR010347">
    <property type="entry name" value="Tdp1"/>
</dbReference>
<keyword evidence="13" id="KW-1185">Reference proteome</keyword>
<evidence type="ECO:0000256" key="6">
    <source>
        <dbReference type="ARBA" id="ARBA00022839"/>
    </source>
</evidence>
<dbReference type="AlphaFoldDB" id="A0A0D0BD60"/>
<feature type="compositionally biased region" description="Basic and acidic residues" evidence="11">
    <location>
        <begin position="81"/>
        <end position="91"/>
    </location>
</feature>
<dbReference type="OrthoDB" id="47785at2759"/>
<dbReference type="Pfam" id="PF06087">
    <property type="entry name" value="Tyr-DNA_phospho"/>
    <property type="match status" value="1"/>
</dbReference>
<dbReference type="GO" id="GO:0005634">
    <property type="term" value="C:nucleus"/>
    <property type="evidence" value="ECO:0007669"/>
    <property type="project" value="UniProtKB-SubCell"/>
</dbReference>
<evidence type="ECO:0000256" key="8">
    <source>
        <dbReference type="ARBA" id="ARBA00023242"/>
    </source>
</evidence>
<dbReference type="GO" id="GO:0017005">
    <property type="term" value="F:3'-tyrosyl-DNA phosphodiesterase activity"/>
    <property type="evidence" value="ECO:0007669"/>
    <property type="project" value="TreeGrafter"/>
</dbReference>
<feature type="binding site" evidence="10">
    <location>
        <position position="498"/>
    </location>
    <ligand>
        <name>substrate</name>
    </ligand>
</feature>
<evidence type="ECO:0000256" key="11">
    <source>
        <dbReference type="SAM" id="MobiDB-lite"/>
    </source>
</evidence>
<proteinExistence type="inferred from homology"/>
<name>A0A0D0BD60_9AGAR</name>
<evidence type="ECO:0000256" key="1">
    <source>
        <dbReference type="ARBA" id="ARBA00004123"/>
    </source>
</evidence>
<evidence type="ECO:0000256" key="4">
    <source>
        <dbReference type="ARBA" id="ARBA00022763"/>
    </source>
</evidence>
<evidence type="ECO:0008006" key="14">
    <source>
        <dbReference type="Google" id="ProtNLM"/>
    </source>
</evidence>
<protein>
    <recommendedName>
        <fullName evidence="14">Phospholipase D/nuclease</fullName>
    </recommendedName>
</protein>
<evidence type="ECO:0000313" key="12">
    <source>
        <dbReference type="EMBL" id="KIK61610.1"/>
    </source>
</evidence>
<evidence type="ECO:0000256" key="7">
    <source>
        <dbReference type="ARBA" id="ARBA00023204"/>
    </source>
</evidence>
<keyword evidence="8" id="KW-0539">Nucleus</keyword>